<name>A0ABP4EN86_9ACTN</name>
<dbReference type="CDD" id="cd17321">
    <property type="entry name" value="MFS_MMR_MDR_like"/>
    <property type="match status" value="1"/>
</dbReference>
<feature type="region of interest" description="Disordered" evidence="9">
    <location>
        <begin position="1"/>
        <end position="26"/>
    </location>
</feature>
<gene>
    <name evidence="12" type="ORF">GCM10009663_69130</name>
</gene>
<dbReference type="EMBL" id="BAAALD010000113">
    <property type="protein sequence ID" value="GAA1119404.1"/>
    <property type="molecule type" value="Genomic_DNA"/>
</dbReference>
<dbReference type="PANTHER" id="PTHR42718:SF9">
    <property type="entry name" value="MAJOR FACILITATOR SUPERFAMILY MULTIDRUG TRANSPORTER MFSC"/>
    <property type="match status" value="1"/>
</dbReference>
<feature type="domain" description="Major facilitator superfamily (MFS) profile" evidence="11">
    <location>
        <begin position="35"/>
        <end position="481"/>
    </location>
</feature>
<feature type="transmembrane region" description="Helical" evidence="10">
    <location>
        <begin position="325"/>
        <end position="344"/>
    </location>
</feature>
<evidence type="ECO:0000313" key="13">
    <source>
        <dbReference type="Proteomes" id="UP001499987"/>
    </source>
</evidence>
<protein>
    <submittedName>
        <fullName evidence="12">MFS transporter</fullName>
    </submittedName>
</protein>
<dbReference type="PRINTS" id="PR01036">
    <property type="entry name" value="TCRTETB"/>
</dbReference>
<feature type="transmembrane region" description="Helical" evidence="10">
    <location>
        <begin position="291"/>
        <end position="313"/>
    </location>
</feature>
<keyword evidence="7 10" id="KW-0472">Membrane</keyword>
<dbReference type="InterPro" id="IPR011701">
    <property type="entry name" value="MFS"/>
</dbReference>
<dbReference type="InterPro" id="IPR020846">
    <property type="entry name" value="MFS_dom"/>
</dbReference>
<reference evidence="13" key="1">
    <citation type="journal article" date="2019" name="Int. J. Syst. Evol. Microbiol.">
        <title>The Global Catalogue of Microorganisms (GCM) 10K type strain sequencing project: providing services to taxonomists for standard genome sequencing and annotation.</title>
        <authorList>
            <consortium name="The Broad Institute Genomics Platform"/>
            <consortium name="The Broad Institute Genome Sequencing Center for Infectious Disease"/>
            <person name="Wu L."/>
            <person name="Ma J."/>
        </authorList>
    </citation>
    <scope>NUCLEOTIDE SEQUENCE [LARGE SCALE GENOMIC DNA]</scope>
    <source>
        <strain evidence="13">JCM 13002</strain>
    </source>
</reference>
<evidence type="ECO:0000256" key="9">
    <source>
        <dbReference type="SAM" id="MobiDB-lite"/>
    </source>
</evidence>
<evidence type="ECO:0000256" key="2">
    <source>
        <dbReference type="ARBA" id="ARBA00008537"/>
    </source>
</evidence>
<feature type="compositionally biased region" description="Pro residues" evidence="9">
    <location>
        <begin position="1"/>
        <end position="12"/>
    </location>
</feature>
<dbReference type="PANTHER" id="PTHR42718">
    <property type="entry name" value="MAJOR FACILITATOR SUPERFAMILY MULTIDRUG TRANSPORTER MFSC"/>
    <property type="match status" value="1"/>
</dbReference>
<dbReference type="SUPFAM" id="SSF103473">
    <property type="entry name" value="MFS general substrate transporter"/>
    <property type="match status" value="1"/>
</dbReference>
<accession>A0ABP4EN86</accession>
<feature type="transmembrane region" description="Helical" evidence="10">
    <location>
        <begin position="69"/>
        <end position="89"/>
    </location>
</feature>
<evidence type="ECO:0000256" key="10">
    <source>
        <dbReference type="SAM" id="Phobius"/>
    </source>
</evidence>
<feature type="transmembrane region" description="Helical" evidence="10">
    <location>
        <begin position="430"/>
        <end position="451"/>
    </location>
</feature>
<dbReference type="NCBIfam" id="TIGR00711">
    <property type="entry name" value="efflux_EmrB"/>
    <property type="match status" value="1"/>
</dbReference>
<keyword evidence="3" id="KW-0813">Transport</keyword>
<evidence type="ECO:0000313" key="12">
    <source>
        <dbReference type="EMBL" id="GAA1119404.1"/>
    </source>
</evidence>
<dbReference type="Proteomes" id="UP001499987">
    <property type="component" value="Unassembled WGS sequence"/>
</dbReference>
<feature type="transmembrane region" description="Helical" evidence="10">
    <location>
        <begin position="33"/>
        <end position="57"/>
    </location>
</feature>
<feature type="transmembrane region" description="Helical" evidence="10">
    <location>
        <begin position="101"/>
        <end position="127"/>
    </location>
</feature>
<keyword evidence="13" id="KW-1185">Reference proteome</keyword>
<evidence type="ECO:0000256" key="4">
    <source>
        <dbReference type="ARBA" id="ARBA00022475"/>
    </source>
</evidence>
<evidence type="ECO:0000256" key="7">
    <source>
        <dbReference type="ARBA" id="ARBA00023136"/>
    </source>
</evidence>
<evidence type="ECO:0000259" key="11">
    <source>
        <dbReference type="PROSITE" id="PS50850"/>
    </source>
</evidence>
<keyword evidence="8" id="KW-0046">Antibiotic resistance</keyword>
<comment type="subcellular location">
    <subcellularLocation>
        <location evidence="1">Cell membrane</location>
        <topology evidence="1">Multi-pass membrane protein</topology>
    </subcellularLocation>
</comment>
<feature type="transmembrane region" description="Helical" evidence="10">
    <location>
        <begin position="133"/>
        <end position="151"/>
    </location>
</feature>
<feature type="transmembrane region" description="Helical" evidence="10">
    <location>
        <begin position="247"/>
        <end position="270"/>
    </location>
</feature>
<evidence type="ECO:0000256" key="8">
    <source>
        <dbReference type="ARBA" id="ARBA00023251"/>
    </source>
</evidence>
<comment type="similarity">
    <text evidence="2">Belongs to the major facilitator superfamily. EmrB family.</text>
</comment>
<evidence type="ECO:0000256" key="3">
    <source>
        <dbReference type="ARBA" id="ARBA00022448"/>
    </source>
</evidence>
<feature type="transmembrane region" description="Helical" evidence="10">
    <location>
        <begin position="223"/>
        <end position="241"/>
    </location>
</feature>
<organism evidence="12 13">
    <name type="scientific">Kitasatospora arboriphila</name>
    <dbReference type="NCBI Taxonomy" id="258052"/>
    <lineage>
        <taxon>Bacteria</taxon>
        <taxon>Bacillati</taxon>
        <taxon>Actinomycetota</taxon>
        <taxon>Actinomycetes</taxon>
        <taxon>Kitasatosporales</taxon>
        <taxon>Streptomycetaceae</taxon>
        <taxon>Kitasatospora</taxon>
    </lineage>
</organism>
<feature type="transmembrane region" description="Helical" evidence="10">
    <location>
        <begin position="457"/>
        <end position="477"/>
    </location>
</feature>
<feature type="transmembrane region" description="Helical" evidence="10">
    <location>
        <begin position="163"/>
        <end position="182"/>
    </location>
</feature>
<evidence type="ECO:0000256" key="1">
    <source>
        <dbReference type="ARBA" id="ARBA00004651"/>
    </source>
</evidence>
<dbReference type="Gene3D" id="1.20.1720.10">
    <property type="entry name" value="Multidrug resistance protein D"/>
    <property type="match status" value="1"/>
</dbReference>
<dbReference type="InterPro" id="IPR004638">
    <property type="entry name" value="EmrB-like"/>
</dbReference>
<dbReference type="Gene3D" id="1.20.1250.20">
    <property type="entry name" value="MFS general substrate transporter like domains"/>
    <property type="match status" value="1"/>
</dbReference>
<sequence>MSLSRPVPPAPGPGRDDPAARPPAPAGDRRRRLLVLAVCCLSLFIVSLDTTVVNVALPAVQHDLGAPASGLQWVIDAYTLVLAALLMLSGSVADRVGRRRIFLIGLLVFVLGSLLCSLAPGLGWLIAFRSLQAVGGSMLNPVAMSIITNTFTSPRERAQAIGVWGGVVGISMALGPLIGGFLVDSAGWPAIFLVNVPIGLAAFVLTLRYVPESRSPRPRRLDPVGQLLMLLMLGCGTAAIIEGPGHGWTSPLILSLAGVALAALVLLPIWESRVREPLIDPRFFASIPFSGATVTAVCAFASLGGFLFLNALYLQEVRGYDPVQAGLFTLPMAVMMLVFAPVSGRIVGRSGPRMPLVCAGAALAASGLLLTRVAADSPPALVLGAYALFGLGFGLVNAPITNSAVSGMPLAQAGVAAAVASTSRSVGQSLGVAVIGTVVTSALVGPAAAGFAEASHAGWWIVTALGLAVIGLGLATTTPRAAASAARVAARLDPARAGVPGGAPERLR</sequence>
<feature type="transmembrane region" description="Helical" evidence="10">
    <location>
        <begin position="381"/>
        <end position="400"/>
    </location>
</feature>
<keyword evidence="6 10" id="KW-1133">Transmembrane helix</keyword>
<dbReference type="PROSITE" id="PS50850">
    <property type="entry name" value="MFS"/>
    <property type="match status" value="1"/>
</dbReference>
<evidence type="ECO:0000256" key="6">
    <source>
        <dbReference type="ARBA" id="ARBA00022989"/>
    </source>
</evidence>
<keyword evidence="4" id="KW-1003">Cell membrane</keyword>
<dbReference type="InterPro" id="IPR036259">
    <property type="entry name" value="MFS_trans_sf"/>
</dbReference>
<feature type="transmembrane region" description="Helical" evidence="10">
    <location>
        <begin position="188"/>
        <end position="211"/>
    </location>
</feature>
<comment type="caution">
    <text evidence="12">The sequence shown here is derived from an EMBL/GenBank/DDBJ whole genome shotgun (WGS) entry which is preliminary data.</text>
</comment>
<dbReference type="Pfam" id="PF07690">
    <property type="entry name" value="MFS_1"/>
    <property type="match status" value="1"/>
</dbReference>
<feature type="transmembrane region" description="Helical" evidence="10">
    <location>
        <begin position="356"/>
        <end position="375"/>
    </location>
</feature>
<proteinExistence type="inferred from homology"/>
<evidence type="ECO:0000256" key="5">
    <source>
        <dbReference type="ARBA" id="ARBA00022692"/>
    </source>
</evidence>
<keyword evidence="5 10" id="KW-0812">Transmembrane</keyword>